<proteinExistence type="predicted"/>
<evidence type="ECO:0000313" key="2">
    <source>
        <dbReference type="Proteomes" id="UP001075354"/>
    </source>
</evidence>
<keyword evidence="2" id="KW-1185">Reference proteome</keyword>
<organism evidence="1 2">
    <name type="scientific">Megalurothrips usitatus</name>
    <name type="common">bean blossom thrips</name>
    <dbReference type="NCBI Taxonomy" id="439358"/>
    <lineage>
        <taxon>Eukaryota</taxon>
        <taxon>Metazoa</taxon>
        <taxon>Ecdysozoa</taxon>
        <taxon>Arthropoda</taxon>
        <taxon>Hexapoda</taxon>
        <taxon>Insecta</taxon>
        <taxon>Pterygota</taxon>
        <taxon>Neoptera</taxon>
        <taxon>Paraneoptera</taxon>
        <taxon>Thysanoptera</taxon>
        <taxon>Terebrantia</taxon>
        <taxon>Thripoidea</taxon>
        <taxon>Thripidae</taxon>
        <taxon>Megalurothrips</taxon>
    </lineage>
</organism>
<accession>A0AAV7X355</accession>
<dbReference type="EMBL" id="JAPTSV010000015">
    <property type="protein sequence ID" value="KAJ1520348.1"/>
    <property type="molecule type" value="Genomic_DNA"/>
</dbReference>
<gene>
    <name evidence="1" type="ORF">ONE63_004546</name>
</gene>
<name>A0AAV7X355_9NEOP</name>
<evidence type="ECO:0000313" key="1">
    <source>
        <dbReference type="EMBL" id="KAJ1520348.1"/>
    </source>
</evidence>
<protein>
    <submittedName>
        <fullName evidence="1">Uncharacterized protein</fullName>
    </submittedName>
</protein>
<dbReference type="Proteomes" id="UP001075354">
    <property type="component" value="Chromosome 15"/>
</dbReference>
<reference evidence="1" key="1">
    <citation type="submission" date="2022-12" db="EMBL/GenBank/DDBJ databases">
        <title>Chromosome-level genome assembly of the bean flower thrips Megalurothrips usitatus.</title>
        <authorList>
            <person name="Ma L."/>
            <person name="Liu Q."/>
            <person name="Li H."/>
            <person name="Cai W."/>
        </authorList>
    </citation>
    <scope>NUCLEOTIDE SEQUENCE</scope>
    <source>
        <strain evidence="1">Cailab_2022a</strain>
    </source>
</reference>
<sequence>MGPGYWAIGSENDISSCAFHFPFDSFSFYPQLKRHLIIRQVSTPGGVLYKSYTGTETIFFKGKTIQGSMIRYNDTLKKITCTFTTEEELKCLLCAIGIYLRYGWDLSQARDKKALKANTVALISRNPHGFVRGNATDWVCLAKRGQGSCGVLDISGSAAFVKPAPVKFKYTRGLLQAVDNKHMILEPYTDIVKSEWPSNVDVPLIPQFIKFHNYKKALVDTVYWLKINWDKTRTWIQKKSFCNYNSHILGFLETKDKDRVAHTARKVLEMYCKDTISPAVVPFLCLCYAFAGSDKAPSVVRQALPMVAFKYGEASIDLTLKSGNAIIHPETKNLTVFGCSISRQLLPPEIARLTLQTLYQNFIFSEYTRREQENPIRTLPCLKANAHLLSEGECFKVVIGGNWMVATKASTEQERIERGVHRHTKDLKRK</sequence>
<comment type="caution">
    <text evidence="1">The sequence shown here is derived from an EMBL/GenBank/DDBJ whole genome shotgun (WGS) entry which is preliminary data.</text>
</comment>
<dbReference type="AlphaFoldDB" id="A0AAV7X355"/>